<keyword evidence="4" id="KW-0106">Calcium</keyword>
<evidence type="ECO:0000256" key="4">
    <source>
        <dbReference type="ARBA" id="ARBA00022837"/>
    </source>
</evidence>
<gene>
    <name evidence="7" type="ORF">EI77_03020</name>
</gene>
<dbReference type="InterPro" id="IPR050738">
    <property type="entry name" value="Sulfatase"/>
</dbReference>
<evidence type="ECO:0000256" key="3">
    <source>
        <dbReference type="ARBA" id="ARBA00022801"/>
    </source>
</evidence>
<dbReference type="Proteomes" id="UP000295662">
    <property type="component" value="Unassembled WGS sequence"/>
</dbReference>
<dbReference type="PANTHER" id="PTHR42693:SF53">
    <property type="entry name" value="ENDO-4-O-SULFATASE"/>
    <property type="match status" value="1"/>
</dbReference>
<dbReference type="InterPro" id="IPR000917">
    <property type="entry name" value="Sulfatase_N"/>
</dbReference>
<protein>
    <submittedName>
        <fullName evidence="7">Arylsulfatase A-like enzyme</fullName>
    </submittedName>
</protein>
<comment type="similarity">
    <text evidence="1">Belongs to the sulfatase family.</text>
</comment>
<dbReference type="GO" id="GO:0046872">
    <property type="term" value="F:metal ion binding"/>
    <property type="evidence" value="ECO:0007669"/>
    <property type="project" value="UniProtKB-KW"/>
</dbReference>
<dbReference type="InterPro" id="IPR024607">
    <property type="entry name" value="Sulfatase_CS"/>
</dbReference>
<comment type="caution">
    <text evidence="7">The sequence shown here is derived from an EMBL/GenBank/DDBJ whole genome shotgun (WGS) entry which is preliminary data.</text>
</comment>
<evidence type="ECO:0000256" key="1">
    <source>
        <dbReference type="ARBA" id="ARBA00008779"/>
    </source>
</evidence>
<dbReference type="PROSITE" id="PS00523">
    <property type="entry name" value="SULFATASE_1"/>
    <property type="match status" value="1"/>
</dbReference>
<keyword evidence="8" id="KW-1185">Reference proteome</keyword>
<organism evidence="7 8">
    <name type="scientific">Prosthecobacter fusiformis</name>
    <dbReference type="NCBI Taxonomy" id="48464"/>
    <lineage>
        <taxon>Bacteria</taxon>
        <taxon>Pseudomonadati</taxon>
        <taxon>Verrucomicrobiota</taxon>
        <taxon>Verrucomicrobiia</taxon>
        <taxon>Verrucomicrobiales</taxon>
        <taxon>Verrucomicrobiaceae</taxon>
        <taxon>Prosthecobacter</taxon>
    </lineage>
</organism>
<sequence>MTSLRVKVKFRFSVKEQVGERVSVLATTFCSPAMKPFLLVFLCLSSLSFAQSPKPNVVVFLADDAGWGDYHQNGNNMVSTPNIDSIAKGGVTLDRFYVCPVCSPTRAEFLTGRYHPRGGVRGVSTGQERLNLDEKTVADAFRASGYATGAFGKWHNGSQWPYHPMARGFDEYFGHTSGHWGEYFDPPLEQNGKMVREKGYIVDICTDKALDFISRNKDKPFFCYVPFSTPHSPWAAPEKDWQRFKDKPITQTATDADKEIADETRCALAMIENQDWNVGRVLSKLKESGLSENTIVLYFSDNGPNSNRWTGGMKGKKGSTDEGGVRSTFYISWPASLPKGQTVTQITGAIDLLPTLTSLANVPRVGDKALDGRDLSPLLKGDKPEWPDRMIFSTWAANASVRTQQHRLDANGQLYDMLTDPGQTTPINDQAPEVASKLSAAVKAWRQEVFGNADGGKTKAQGGKKKGAGNAVDPRPLTVGYHEFPITMLPARDGEPRGGVERSSGAPNCSYFVNWNSKEGHIVWLLDVNTTGRYEVSVDYTCPLADAGSTVDLSFKDSHLSGKVMPGWDPPLYTNQDTLPRPKAESQMKEFRTLKLGEMKLEKGQGELTLRVLDMPGQSVMDVRRVTLTLLD</sequence>
<dbReference type="SUPFAM" id="SSF53649">
    <property type="entry name" value="Alkaline phosphatase-like"/>
    <property type="match status" value="1"/>
</dbReference>
<dbReference type="CDD" id="cd16146">
    <property type="entry name" value="ARS_like"/>
    <property type="match status" value="1"/>
</dbReference>
<dbReference type="Gene3D" id="3.40.720.10">
    <property type="entry name" value="Alkaline Phosphatase, subunit A"/>
    <property type="match status" value="1"/>
</dbReference>
<feature type="domain" description="Sulfatase N-terminal" evidence="6">
    <location>
        <begin position="55"/>
        <end position="362"/>
    </location>
</feature>
<dbReference type="PANTHER" id="PTHR42693">
    <property type="entry name" value="ARYLSULFATASE FAMILY MEMBER"/>
    <property type="match status" value="1"/>
</dbReference>
<keyword evidence="2" id="KW-0479">Metal-binding</keyword>
<dbReference type="Pfam" id="PF00884">
    <property type="entry name" value="Sulfatase"/>
    <property type="match status" value="1"/>
</dbReference>
<dbReference type="EMBL" id="SOCA01000005">
    <property type="protein sequence ID" value="TDU69367.1"/>
    <property type="molecule type" value="Genomic_DNA"/>
</dbReference>
<accession>A0A4R7RXS1</accession>
<evidence type="ECO:0000313" key="7">
    <source>
        <dbReference type="EMBL" id="TDU69367.1"/>
    </source>
</evidence>
<dbReference type="AlphaFoldDB" id="A0A4R7RXS1"/>
<feature type="region of interest" description="Disordered" evidence="5">
    <location>
        <begin position="452"/>
        <end position="474"/>
    </location>
</feature>
<keyword evidence="3" id="KW-0378">Hydrolase</keyword>
<dbReference type="InterPro" id="IPR017850">
    <property type="entry name" value="Alkaline_phosphatase_core_sf"/>
</dbReference>
<evidence type="ECO:0000259" key="6">
    <source>
        <dbReference type="Pfam" id="PF00884"/>
    </source>
</evidence>
<evidence type="ECO:0000313" key="8">
    <source>
        <dbReference type="Proteomes" id="UP000295662"/>
    </source>
</evidence>
<name>A0A4R7RXS1_9BACT</name>
<reference evidence="7 8" key="1">
    <citation type="submission" date="2019-03" db="EMBL/GenBank/DDBJ databases">
        <title>Genomic Encyclopedia of Archaeal and Bacterial Type Strains, Phase II (KMG-II): from individual species to whole genera.</title>
        <authorList>
            <person name="Goeker M."/>
        </authorList>
    </citation>
    <scope>NUCLEOTIDE SEQUENCE [LARGE SCALE GENOMIC DNA]</scope>
    <source>
        <strain evidence="7 8">ATCC 25309</strain>
    </source>
</reference>
<dbReference type="GO" id="GO:0004065">
    <property type="term" value="F:arylsulfatase activity"/>
    <property type="evidence" value="ECO:0007669"/>
    <property type="project" value="TreeGrafter"/>
</dbReference>
<evidence type="ECO:0000256" key="5">
    <source>
        <dbReference type="SAM" id="MobiDB-lite"/>
    </source>
</evidence>
<proteinExistence type="inferred from homology"/>
<evidence type="ECO:0000256" key="2">
    <source>
        <dbReference type="ARBA" id="ARBA00022723"/>
    </source>
</evidence>